<organism evidence="1">
    <name type="scientific">Anguilla anguilla</name>
    <name type="common">European freshwater eel</name>
    <name type="synonym">Muraena anguilla</name>
    <dbReference type="NCBI Taxonomy" id="7936"/>
    <lineage>
        <taxon>Eukaryota</taxon>
        <taxon>Metazoa</taxon>
        <taxon>Chordata</taxon>
        <taxon>Craniata</taxon>
        <taxon>Vertebrata</taxon>
        <taxon>Euteleostomi</taxon>
        <taxon>Actinopterygii</taxon>
        <taxon>Neopterygii</taxon>
        <taxon>Teleostei</taxon>
        <taxon>Anguilliformes</taxon>
        <taxon>Anguillidae</taxon>
        <taxon>Anguilla</taxon>
    </lineage>
</organism>
<evidence type="ECO:0000313" key="1">
    <source>
        <dbReference type="EMBL" id="JAH62362.1"/>
    </source>
</evidence>
<name>A0A0E9U9G7_ANGAN</name>
<accession>A0A0E9U9G7</accession>
<dbReference type="AlphaFoldDB" id="A0A0E9U9G7"/>
<dbReference type="EMBL" id="GBXM01046215">
    <property type="protein sequence ID" value="JAH62362.1"/>
    <property type="molecule type" value="Transcribed_RNA"/>
</dbReference>
<proteinExistence type="predicted"/>
<reference evidence="1" key="1">
    <citation type="submission" date="2014-11" db="EMBL/GenBank/DDBJ databases">
        <authorList>
            <person name="Amaro Gonzalez C."/>
        </authorList>
    </citation>
    <scope>NUCLEOTIDE SEQUENCE</scope>
</reference>
<protein>
    <submittedName>
        <fullName evidence="1">Uncharacterized protein</fullName>
    </submittedName>
</protein>
<sequence length="54" mass="6067">MYIMCFFFSGKAPYSACCILSDYQPFTSSRCHSPQVKVSSLCPIQNFPAKIPLL</sequence>
<reference evidence="1" key="2">
    <citation type="journal article" date="2015" name="Fish Shellfish Immunol.">
        <title>Early steps in the European eel (Anguilla anguilla)-Vibrio vulnificus interaction in the gills: Role of the RtxA13 toxin.</title>
        <authorList>
            <person name="Callol A."/>
            <person name="Pajuelo D."/>
            <person name="Ebbesson L."/>
            <person name="Teles M."/>
            <person name="MacKenzie S."/>
            <person name="Amaro C."/>
        </authorList>
    </citation>
    <scope>NUCLEOTIDE SEQUENCE</scope>
</reference>